<evidence type="ECO:0000256" key="1">
    <source>
        <dbReference type="ARBA" id="ARBA00001933"/>
    </source>
</evidence>
<dbReference type="PANTHER" id="PTHR43525">
    <property type="entry name" value="PROTEIN MALY"/>
    <property type="match status" value="1"/>
</dbReference>
<dbReference type="Gene3D" id="3.90.1150.10">
    <property type="entry name" value="Aspartate Aminotransferase, domain 1"/>
    <property type="match status" value="1"/>
</dbReference>
<gene>
    <name evidence="7" type="ORF">HF861_00140</name>
</gene>
<dbReference type="PANTHER" id="PTHR43525:SF1">
    <property type="entry name" value="PROTEIN MALY"/>
    <property type="match status" value="1"/>
</dbReference>
<dbReference type="InterPro" id="IPR015421">
    <property type="entry name" value="PyrdxlP-dep_Trfase_major"/>
</dbReference>
<feature type="domain" description="Aminotransferase class I/classII large" evidence="6">
    <location>
        <begin position="36"/>
        <end position="378"/>
    </location>
</feature>
<evidence type="ECO:0000256" key="4">
    <source>
        <dbReference type="ARBA" id="ARBA00023239"/>
    </source>
</evidence>
<dbReference type="NCBIfam" id="TIGR04350">
    <property type="entry name" value="C_S_lyase_PatB"/>
    <property type="match status" value="1"/>
</dbReference>
<name>A0A7X9RHS4_9FIRM</name>
<evidence type="ECO:0000256" key="3">
    <source>
        <dbReference type="ARBA" id="ARBA00022898"/>
    </source>
</evidence>
<proteinExistence type="inferred from homology"/>
<keyword evidence="4 7" id="KW-0456">Lyase</keyword>
<dbReference type="EC" id="4.4.1.13" evidence="2"/>
<dbReference type="CDD" id="cd00609">
    <property type="entry name" value="AAT_like"/>
    <property type="match status" value="1"/>
</dbReference>
<dbReference type="InterPro" id="IPR015422">
    <property type="entry name" value="PyrdxlP-dep_Trfase_small"/>
</dbReference>
<dbReference type="InterPro" id="IPR027619">
    <property type="entry name" value="C-S_lyase_PatB-like"/>
</dbReference>
<evidence type="ECO:0000313" key="7">
    <source>
        <dbReference type="EMBL" id="NME43298.1"/>
    </source>
</evidence>
<organism evidence="7 8">
    <name type="scientific">Faecalicoccus pleomorphus</name>
    <dbReference type="NCBI Taxonomy" id="1323"/>
    <lineage>
        <taxon>Bacteria</taxon>
        <taxon>Bacillati</taxon>
        <taxon>Bacillota</taxon>
        <taxon>Erysipelotrichia</taxon>
        <taxon>Erysipelotrichales</taxon>
        <taxon>Erysipelotrichaceae</taxon>
        <taxon>Faecalicoccus</taxon>
    </lineage>
</organism>
<accession>A0A7X9RHS4</accession>
<evidence type="ECO:0000259" key="6">
    <source>
        <dbReference type="Pfam" id="PF00155"/>
    </source>
</evidence>
<reference evidence="7 8" key="1">
    <citation type="submission" date="2020-04" db="EMBL/GenBank/DDBJ databases">
        <authorList>
            <person name="Hitch T.C.A."/>
            <person name="Wylensek D."/>
            <person name="Clavel T."/>
        </authorList>
    </citation>
    <scope>NUCLEOTIDE SEQUENCE [LARGE SCALE GENOMIC DNA]</scope>
    <source>
        <strain evidence="7 8">BSM-383-APC-22F</strain>
    </source>
</reference>
<dbReference type="SUPFAM" id="SSF53383">
    <property type="entry name" value="PLP-dependent transferases"/>
    <property type="match status" value="1"/>
</dbReference>
<dbReference type="InterPro" id="IPR015424">
    <property type="entry name" value="PyrdxlP-dep_Trfase"/>
</dbReference>
<protein>
    <recommendedName>
        <fullName evidence="2">cysteine-S-conjugate beta-lyase</fullName>
        <ecNumber evidence="2">4.4.1.13</ecNumber>
    </recommendedName>
</protein>
<dbReference type="Gene3D" id="3.40.640.10">
    <property type="entry name" value="Type I PLP-dependent aspartate aminotransferase-like (Major domain)"/>
    <property type="match status" value="1"/>
</dbReference>
<evidence type="ECO:0000256" key="2">
    <source>
        <dbReference type="ARBA" id="ARBA00012224"/>
    </source>
</evidence>
<dbReference type="Proteomes" id="UP000540014">
    <property type="component" value="Unassembled WGS sequence"/>
</dbReference>
<dbReference type="GO" id="GO:0030170">
    <property type="term" value="F:pyridoxal phosphate binding"/>
    <property type="evidence" value="ECO:0007669"/>
    <property type="project" value="InterPro"/>
</dbReference>
<sequence length="393" mass="45805">MKYNFDQIPNRKISHCRKWDDSILKNKFGVNESAIPLDLADMDFECSPSIKKALVDRANLGDFGYTFCYDDFYDAVIQWNRKKFSVELKKDWIRLTFGTCGTLHYIVQCFCNPGDSVLINTPAYAPFAEAVKAGDCNLIASPLLIRENRYYFDFKDMRDKIQKHHIKAFILCSPQNPSGRIWSKDELHEICQLCLENDVLLICDEIHRDITFKKFTSIYNSHPEIIKKSILCLSPNKGFNLGGLKSSYIVIKNKDIREKFYDYLQKVYITSPHVFAVPAIVAAYNESEEWLNEVTKYIYQNLQLVYEWFKEKMPLAKVMEVEAGYLVWIDMKDIFANEHDMKKFFQQCNLTMVPGSYFVSNGEGWVRINVATSKTILLEALNRMEKGLQKYLK</sequence>
<comment type="similarity">
    <text evidence="5">Belongs to the class-II pyridoxal-phosphate-dependent aminotransferase family. MalY/PatB cystathionine beta-lyase subfamily.</text>
</comment>
<evidence type="ECO:0000313" key="8">
    <source>
        <dbReference type="Proteomes" id="UP000540014"/>
    </source>
</evidence>
<keyword evidence="3" id="KW-0663">Pyridoxal phosphate</keyword>
<dbReference type="AlphaFoldDB" id="A0A7X9RHS4"/>
<dbReference type="EMBL" id="JABAFR010000001">
    <property type="protein sequence ID" value="NME43298.1"/>
    <property type="molecule type" value="Genomic_DNA"/>
</dbReference>
<comment type="caution">
    <text evidence="7">The sequence shown here is derived from an EMBL/GenBank/DDBJ whole genome shotgun (WGS) entry which is preliminary data.</text>
</comment>
<dbReference type="InterPro" id="IPR004839">
    <property type="entry name" value="Aminotransferase_I/II_large"/>
</dbReference>
<dbReference type="InterPro" id="IPR051798">
    <property type="entry name" value="Class-II_PLP-Dep_Aminotrans"/>
</dbReference>
<comment type="cofactor">
    <cofactor evidence="1">
        <name>pyridoxal 5'-phosphate</name>
        <dbReference type="ChEBI" id="CHEBI:597326"/>
    </cofactor>
</comment>
<dbReference type="RefSeq" id="WP_168964423.1">
    <property type="nucleotide sequence ID" value="NZ_JABAFR010000001.1"/>
</dbReference>
<dbReference type="GO" id="GO:0047804">
    <property type="term" value="F:cysteine-S-conjugate beta-lyase activity"/>
    <property type="evidence" value="ECO:0007669"/>
    <property type="project" value="UniProtKB-EC"/>
</dbReference>
<dbReference type="Pfam" id="PF00155">
    <property type="entry name" value="Aminotran_1_2"/>
    <property type="match status" value="1"/>
</dbReference>
<evidence type="ECO:0000256" key="5">
    <source>
        <dbReference type="ARBA" id="ARBA00037974"/>
    </source>
</evidence>